<feature type="region of interest" description="Disordered" evidence="1">
    <location>
        <begin position="290"/>
        <end position="325"/>
    </location>
</feature>
<keyword evidence="4" id="KW-1185">Reference proteome</keyword>
<name>A0AAW2ZMV1_9EUKA</name>
<protein>
    <submittedName>
        <fullName evidence="3">Chromatin structure-remodeling complex subunit SFH1</fullName>
    </submittedName>
</protein>
<evidence type="ECO:0000313" key="4">
    <source>
        <dbReference type="Proteomes" id="UP001431209"/>
    </source>
</evidence>
<comment type="caution">
    <text evidence="3">The sequence shown here is derived from an EMBL/GenBank/DDBJ whole genome shotgun (WGS) entry which is preliminary data.</text>
</comment>
<evidence type="ECO:0000313" key="2">
    <source>
        <dbReference type="EMBL" id="KAL0480814.1"/>
    </source>
</evidence>
<dbReference type="EMBL" id="JAOPGA020000688">
    <property type="protein sequence ID" value="KAL0480814.1"/>
    <property type="molecule type" value="Genomic_DNA"/>
</dbReference>
<evidence type="ECO:0000256" key="1">
    <source>
        <dbReference type="SAM" id="MobiDB-lite"/>
    </source>
</evidence>
<dbReference type="Proteomes" id="UP001431209">
    <property type="component" value="Unassembled WGS sequence"/>
</dbReference>
<evidence type="ECO:0000313" key="3">
    <source>
        <dbReference type="EMBL" id="KAL0490486.1"/>
    </source>
</evidence>
<gene>
    <name evidence="2" type="ORF">AKO1_002692</name>
    <name evidence="3" type="ORF">AKO1_009493</name>
</gene>
<accession>A0AAW2ZMV1</accession>
<dbReference type="EMBL" id="JAOPGA020001688">
    <property type="protein sequence ID" value="KAL0490486.1"/>
    <property type="molecule type" value="Genomic_DNA"/>
</dbReference>
<dbReference type="AlphaFoldDB" id="A0AAW2ZMV1"/>
<proteinExistence type="predicted"/>
<sequence>MEEVSNRSNLHLNFQTPLEIDEIAPVILKYGKNTTKITLVEASFSYHYVDLFKSTLKDSGCRPTTFVFAFCNTKRGQGIHQNVFSSEIPSLKAIVNIKFNNNRFYFDEGFEDVLENYNLCKIDMEDYFDLIVKHDLEYIIPLDYHIFRFYYGDDDSDEDKHIYAPFTSHIKPFYDNEIIDVNEILGDKHQHHIGHAYLHTLKKNIVGNPTEDAQNAFGTWRYNQQTRDFVDYLKYLLDLGLDIKQTDKKGRDMFAMARGIDDWWSGEFKNEGSEVPWSIEDFLYETSGIPKAKKSKKRKASDDESSFQPNQRRSSRKKQNTQKYDIYKKYYF</sequence>
<reference evidence="3 4" key="1">
    <citation type="submission" date="2024-03" db="EMBL/GenBank/DDBJ databases">
        <title>The Acrasis kona genome and developmental transcriptomes reveal deep origins of eukaryotic multicellular pathways.</title>
        <authorList>
            <person name="Sheikh S."/>
            <person name="Fu C.-J."/>
            <person name="Brown M.W."/>
            <person name="Baldauf S.L."/>
        </authorList>
    </citation>
    <scope>NUCLEOTIDE SEQUENCE [LARGE SCALE GENOMIC DNA]</scope>
    <source>
        <strain evidence="3 4">ATCC MYA-3509</strain>
    </source>
</reference>
<organism evidence="3 4">
    <name type="scientific">Acrasis kona</name>
    <dbReference type="NCBI Taxonomy" id="1008807"/>
    <lineage>
        <taxon>Eukaryota</taxon>
        <taxon>Discoba</taxon>
        <taxon>Heterolobosea</taxon>
        <taxon>Tetramitia</taxon>
        <taxon>Eutetramitia</taxon>
        <taxon>Acrasidae</taxon>
        <taxon>Acrasis</taxon>
    </lineage>
</organism>